<protein>
    <submittedName>
        <fullName evidence="2">Uncharacterized protein</fullName>
    </submittedName>
</protein>
<feature type="region of interest" description="Disordered" evidence="1">
    <location>
        <begin position="47"/>
        <end position="67"/>
    </location>
</feature>
<dbReference type="EMBL" id="OD077647">
    <property type="protein sequence ID" value="CAD7422052.1"/>
    <property type="molecule type" value="Genomic_DNA"/>
</dbReference>
<evidence type="ECO:0000313" key="2">
    <source>
        <dbReference type="EMBL" id="CAD7422052.1"/>
    </source>
</evidence>
<dbReference type="AlphaFoldDB" id="A0A7R9DXT9"/>
<organism evidence="2">
    <name type="scientific">Timema poppense</name>
    <name type="common">Walking stick</name>
    <dbReference type="NCBI Taxonomy" id="170557"/>
    <lineage>
        <taxon>Eukaryota</taxon>
        <taxon>Metazoa</taxon>
        <taxon>Ecdysozoa</taxon>
        <taxon>Arthropoda</taxon>
        <taxon>Hexapoda</taxon>
        <taxon>Insecta</taxon>
        <taxon>Pterygota</taxon>
        <taxon>Neoptera</taxon>
        <taxon>Polyneoptera</taxon>
        <taxon>Phasmatodea</taxon>
        <taxon>Timematodea</taxon>
        <taxon>Timematoidea</taxon>
        <taxon>Timematidae</taxon>
        <taxon>Timema</taxon>
    </lineage>
</organism>
<evidence type="ECO:0000256" key="1">
    <source>
        <dbReference type="SAM" id="MobiDB-lite"/>
    </source>
</evidence>
<reference evidence="2" key="1">
    <citation type="submission" date="2020-11" db="EMBL/GenBank/DDBJ databases">
        <authorList>
            <person name="Tran Van P."/>
        </authorList>
    </citation>
    <scope>NUCLEOTIDE SEQUENCE</scope>
</reference>
<gene>
    <name evidence="2" type="ORF">TPSB3V08_LOCUS15467</name>
</gene>
<name>A0A7R9DXT9_TIMPO</name>
<accession>A0A7R9DXT9</accession>
<proteinExistence type="predicted"/>
<sequence>MLSQHGHRGIKEFDLMTQTWELDCRGLISMIQTMLRSSASTNHIMRETLTSKQTVDRLRSPRKLATK</sequence>